<dbReference type="Pfam" id="PF00072">
    <property type="entry name" value="Response_reg"/>
    <property type="match status" value="1"/>
</dbReference>
<dbReference type="EMBL" id="FOLD01000002">
    <property type="protein sequence ID" value="SFB82824.1"/>
    <property type="molecule type" value="Genomic_DNA"/>
</dbReference>
<dbReference type="SMART" id="SM00448">
    <property type="entry name" value="REC"/>
    <property type="match status" value="1"/>
</dbReference>
<feature type="modified residue" description="4-aspartylphosphate" evidence="3">
    <location>
        <position position="63"/>
    </location>
</feature>
<dbReference type="InterPro" id="IPR039420">
    <property type="entry name" value="WalR-like"/>
</dbReference>
<dbReference type="SMART" id="SM00421">
    <property type="entry name" value="HTH_LUXR"/>
    <property type="match status" value="1"/>
</dbReference>
<dbReference type="CDD" id="cd06170">
    <property type="entry name" value="LuxR_C_like"/>
    <property type="match status" value="1"/>
</dbReference>
<dbReference type="STRING" id="1164594.SAMN05216204_10214"/>
<feature type="domain" description="Response regulatory" evidence="5">
    <location>
        <begin position="12"/>
        <end position="127"/>
    </location>
</feature>
<evidence type="ECO:0000256" key="3">
    <source>
        <dbReference type="PROSITE-ProRule" id="PRU00169"/>
    </source>
</evidence>
<feature type="domain" description="HTH luxR-type" evidence="4">
    <location>
        <begin position="143"/>
        <end position="208"/>
    </location>
</feature>
<dbReference type="SUPFAM" id="SSF46894">
    <property type="entry name" value="C-terminal effector domain of the bipartite response regulators"/>
    <property type="match status" value="1"/>
</dbReference>
<protein>
    <submittedName>
        <fullName evidence="6">Two component transcriptional regulator, LuxR family</fullName>
    </submittedName>
</protein>
<dbReference type="InterPro" id="IPR058245">
    <property type="entry name" value="NreC/VraR/RcsB-like_REC"/>
</dbReference>
<dbReference type="InterPro" id="IPR000792">
    <property type="entry name" value="Tscrpt_reg_LuxR_C"/>
</dbReference>
<dbReference type="InterPro" id="IPR016032">
    <property type="entry name" value="Sig_transdc_resp-reg_C-effctor"/>
</dbReference>
<keyword evidence="2" id="KW-0238">DNA-binding</keyword>
<name>A0A1I1E6Y9_9BURK</name>
<evidence type="ECO:0000256" key="1">
    <source>
        <dbReference type="ARBA" id="ARBA00022553"/>
    </source>
</evidence>
<dbReference type="GO" id="GO:0003677">
    <property type="term" value="F:DNA binding"/>
    <property type="evidence" value="ECO:0007669"/>
    <property type="project" value="UniProtKB-KW"/>
</dbReference>
<dbReference type="GO" id="GO:0006355">
    <property type="term" value="P:regulation of DNA-templated transcription"/>
    <property type="evidence" value="ECO:0007669"/>
    <property type="project" value="InterPro"/>
</dbReference>
<dbReference type="PROSITE" id="PS50043">
    <property type="entry name" value="HTH_LUXR_2"/>
    <property type="match status" value="1"/>
</dbReference>
<organism evidence="6 7">
    <name type="scientific">Massilia yuzhufengensis</name>
    <dbReference type="NCBI Taxonomy" id="1164594"/>
    <lineage>
        <taxon>Bacteria</taxon>
        <taxon>Pseudomonadati</taxon>
        <taxon>Pseudomonadota</taxon>
        <taxon>Betaproteobacteria</taxon>
        <taxon>Burkholderiales</taxon>
        <taxon>Oxalobacteraceae</taxon>
        <taxon>Telluria group</taxon>
        <taxon>Massilia</taxon>
    </lineage>
</organism>
<dbReference type="RefSeq" id="WP_229408407.1">
    <property type="nucleotide sequence ID" value="NZ_FOLD01000002.1"/>
</dbReference>
<dbReference type="GO" id="GO:0000160">
    <property type="term" value="P:phosphorelay signal transduction system"/>
    <property type="evidence" value="ECO:0007669"/>
    <property type="project" value="InterPro"/>
</dbReference>
<dbReference type="PROSITE" id="PS50110">
    <property type="entry name" value="RESPONSE_REGULATORY"/>
    <property type="match status" value="1"/>
</dbReference>
<dbReference type="PANTHER" id="PTHR43214">
    <property type="entry name" value="TWO-COMPONENT RESPONSE REGULATOR"/>
    <property type="match status" value="1"/>
</dbReference>
<dbReference type="InterPro" id="IPR001789">
    <property type="entry name" value="Sig_transdc_resp-reg_receiver"/>
</dbReference>
<dbReference type="InterPro" id="IPR011006">
    <property type="entry name" value="CheY-like_superfamily"/>
</dbReference>
<keyword evidence="1 3" id="KW-0597">Phosphoprotein</keyword>
<dbReference type="SUPFAM" id="SSF52172">
    <property type="entry name" value="CheY-like"/>
    <property type="match status" value="1"/>
</dbReference>
<dbReference type="PRINTS" id="PR00038">
    <property type="entry name" value="HTHLUXR"/>
</dbReference>
<dbReference type="Gene3D" id="3.40.50.2300">
    <property type="match status" value="1"/>
</dbReference>
<evidence type="ECO:0000259" key="4">
    <source>
        <dbReference type="PROSITE" id="PS50043"/>
    </source>
</evidence>
<proteinExistence type="predicted"/>
<evidence type="ECO:0000313" key="6">
    <source>
        <dbReference type="EMBL" id="SFB82824.1"/>
    </source>
</evidence>
<gene>
    <name evidence="6" type="ORF">SAMN05216204_10214</name>
</gene>
<dbReference type="CDD" id="cd17535">
    <property type="entry name" value="REC_NarL-like"/>
    <property type="match status" value="1"/>
</dbReference>
<keyword evidence="7" id="KW-1185">Reference proteome</keyword>
<sequence>MNMHFPGPRPATLLVADGHPLILAGLAALVAAEPAFTLAGQALDAHQALEQYAQLRPDLMLIDPCLPGGGIEAIGQVRALDPQARIVVLSAQDGVEDVHRALVAGAGGYLPKQSGFEQILHCLHQVAAHGRYLPPELAKKLAGRIQGNALSPRELEILAFLSDGKSNKVIAREAGIGVGTVKYHVNNILSKLNVSCRTEAACVALRRGLIHSY</sequence>
<accession>A0A1I1E6Y9</accession>
<dbReference type="AlphaFoldDB" id="A0A1I1E6Y9"/>
<evidence type="ECO:0000259" key="5">
    <source>
        <dbReference type="PROSITE" id="PS50110"/>
    </source>
</evidence>
<dbReference type="Pfam" id="PF00196">
    <property type="entry name" value="GerE"/>
    <property type="match status" value="1"/>
</dbReference>
<dbReference type="Proteomes" id="UP000198639">
    <property type="component" value="Unassembled WGS sequence"/>
</dbReference>
<evidence type="ECO:0000313" key="7">
    <source>
        <dbReference type="Proteomes" id="UP000198639"/>
    </source>
</evidence>
<reference evidence="7" key="1">
    <citation type="submission" date="2016-10" db="EMBL/GenBank/DDBJ databases">
        <authorList>
            <person name="Varghese N."/>
            <person name="Submissions S."/>
        </authorList>
    </citation>
    <scope>NUCLEOTIDE SEQUENCE [LARGE SCALE GENOMIC DNA]</scope>
    <source>
        <strain evidence="7">CGMCC 1.12041</strain>
    </source>
</reference>
<evidence type="ECO:0000256" key="2">
    <source>
        <dbReference type="ARBA" id="ARBA00023125"/>
    </source>
</evidence>